<evidence type="ECO:0000256" key="1">
    <source>
        <dbReference type="ARBA" id="ARBA00008532"/>
    </source>
</evidence>
<proteinExistence type="inferred from homology"/>
<evidence type="ECO:0000256" key="2">
    <source>
        <dbReference type="ARBA" id="ARBA00022801"/>
    </source>
</evidence>
<dbReference type="PANTHER" id="PTHR12737">
    <property type="entry name" value="DIMETHYLARGININE DIMETHYLAMINOHYDROLASE"/>
    <property type="match status" value="1"/>
</dbReference>
<dbReference type="AlphaFoldDB" id="A0A516V3E5"/>
<dbReference type="EMBL" id="CP041742">
    <property type="protein sequence ID" value="QDQ73052.1"/>
    <property type="molecule type" value="Genomic_DNA"/>
</dbReference>
<dbReference type="Gene3D" id="3.75.10.10">
    <property type="entry name" value="L-arginine/glycine Amidinotransferase, Chain A"/>
    <property type="match status" value="1"/>
</dbReference>
<comment type="similarity">
    <text evidence="1">Belongs to the DDAH family.</text>
</comment>
<sequence length="258" mass="27639">MNKIVAIVRDVSDALAECELSFVERSPIDLALARRQHAAYVAALESAGCEVRVAAPLPAMADAVFVEDTVVVVDELAVLTRPGAESRRGEGESMAEALRPLRPLARIEAPGTIDGGDVLRIGRNVYVGRSARSNDAGIEQLRAHLAPHGYSVEGVRTRECLHLKSAVTAVADDIVLVNPRWLADDPFGGYRRIEIDPGEEHAANALRAGDVVLYPAAFPRTAERLCAAGIDLRLLDLSELQKAEGATTCCSVLVSVRD</sequence>
<dbReference type="PANTHER" id="PTHR12737:SF9">
    <property type="entry name" value="DIMETHYLARGININASE"/>
    <property type="match status" value="1"/>
</dbReference>
<name>A0A516V3E5_9GAMM</name>
<dbReference type="GO" id="GO:0016597">
    <property type="term" value="F:amino acid binding"/>
    <property type="evidence" value="ECO:0007669"/>
    <property type="project" value="TreeGrafter"/>
</dbReference>
<dbReference type="InterPro" id="IPR033199">
    <property type="entry name" value="DDAH-like"/>
</dbReference>
<dbReference type="GO" id="GO:0016403">
    <property type="term" value="F:dimethylargininase activity"/>
    <property type="evidence" value="ECO:0007669"/>
    <property type="project" value="TreeGrafter"/>
</dbReference>
<dbReference type="GO" id="GO:0000052">
    <property type="term" value="P:citrulline metabolic process"/>
    <property type="evidence" value="ECO:0007669"/>
    <property type="project" value="TreeGrafter"/>
</dbReference>
<evidence type="ECO:0000313" key="5">
    <source>
        <dbReference type="Proteomes" id="UP000315891"/>
    </source>
</evidence>
<dbReference type="OrthoDB" id="9790596at2"/>
<keyword evidence="5" id="KW-1185">Reference proteome</keyword>
<dbReference type="Pfam" id="PF02274">
    <property type="entry name" value="ADI"/>
    <property type="match status" value="1"/>
</dbReference>
<feature type="active site" description="Proton donor" evidence="3">
    <location>
        <position position="162"/>
    </location>
</feature>
<reference evidence="4 5" key="1">
    <citation type="submission" date="2019-07" db="EMBL/GenBank/DDBJ databases">
        <title>Lysobacter weifangensis sp. nov., isolated from bensulfuron-methyl contaminated farmland soil.</title>
        <authorList>
            <person name="Zhao H."/>
        </authorList>
    </citation>
    <scope>NUCLEOTIDE SEQUENCE [LARGE SCALE GENOMIC DNA]</scope>
    <source>
        <strain evidence="4 5">CC-Bw-6</strain>
    </source>
</reference>
<organism evidence="4 5">
    <name type="scientific">Pseudoluteimonas lycopersici</name>
    <dbReference type="NCBI Taxonomy" id="1324796"/>
    <lineage>
        <taxon>Bacteria</taxon>
        <taxon>Pseudomonadati</taxon>
        <taxon>Pseudomonadota</taxon>
        <taxon>Gammaproteobacteria</taxon>
        <taxon>Lysobacterales</taxon>
        <taxon>Lysobacteraceae</taxon>
        <taxon>Pseudoluteimonas</taxon>
    </lineage>
</organism>
<accession>A0A516V3E5</accession>
<gene>
    <name evidence="4" type="ORF">FNZ56_03785</name>
</gene>
<evidence type="ECO:0000256" key="3">
    <source>
        <dbReference type="PIRSR" id="PIRSR633199-1"/>
    </source>
</evidence>
<dbReference type="GO" id="GO:0045429">
    <property type="term" value="P:positive regulation of nitric oxide biosynthetic process"/>
    <property type="evidence" value="ECO:0007669"/>
    <property type="project" value="TreeGrafter"/>
</dbReference>
<dbReference type="GO" id="GO:0006525">
    <property type="term" value="P:arginine metabolic process"/>
    <property type="evidence" value="ECO:0007669"/>
    <property type="project" value="TreeGrafter"/>
</dbReference>
<feature type="active site" description="Nucleophile" evidence="3">
    <location>
        <position position="249"/>
    </location>
</feature>
<dbReference type="RefSeq" id="WP_143878565.1">
    <property type="nucleotide sequence ID" value="NZ_BAABLZ010000002.1"/>
</dbReference>
<keyword evidence="2" id="KW-0378">Hydrolase</keyword>
<dbReference type="SUPFAM" id="SSF55909">
    <property type="entry name" value="Pentein"/>
    <property type="match status" value="1"/>
</dbReference>
<protein>
    <submittedName>
        <fullName evidence="4">Dimethylargininase</fullName>
    </submittedName>
</protein>
<evidence type="ECO:0000313" key="4">
    <source>
        <dbReference type="EMBL" id="QDQ73052.1"/>
    </source>
</evidence>
<dbReference type="Proteomes" id="UP000315891">
    <property type="component" value="Chromosome"/>
</dbReference>